<dbReference type="AlphaFoldDB" id="A0A8J6EMA0"/>
<evidence type="ECO:0000313" key="1">
    <source>
        <dbReference type="EMBL" id="KAG9471461.1"/>
    </source>
</evidence>
<dbReference type="Proteomes" id="UP000770717">
    <property type="component" value="Unassembled WGS sequence"/>
</dbReference>
<sequence length="96" mass="11093">MKQGMELNKTHTILLRMTTGDTRCPYVVSAETHPRCLTNDTIVCYGHRFICQNINKSSNKSSYFMYPTPTLDETWRTLTRRGFSPVADLLQNFSIK</sequence>
<organism evidence="1 2">
    <name type="scientific">Eleutherodactylus coqui</name>
    <name type="common">Puerto Rican coqui</name>
    <dbReference type="NCBI Taxonomy" id="57060"/>
    <lineage>
        <taxon>Eukaryota</taxon>
        <taxon>Metazoa</taxon>
        <taxon>Chordata</taxon>
        <taxon>Craniata</taxon>
        <taxon>Vertebrata</taxon>
        <taxon>Euteleostomi</taxon>
        <taxon>Amphibia</taxon>
        <taxon>Batrachia</taxon>
        <taxon>Anura</taxon>
        <taxon>Neobatrachia</taxon>
        <taxon>Hyloidea</taxon>
        <taxon>Eleutherodactylidae</taxon>
        <taxon>Eleutherodactylinae</taxon>
        <taxon>Eleutherodactylus</taxon>
        <taxon>Eleutherodactylus</taxon>
    </lineage>
</organism>
<evidence type="ECO:0000313" key="2">
    <source>
        <dbReference type="Proteomes" id="UP000770717"/>
    </source>
</evidence>
<protein>
    <submittedName>
        <fullName evidence="1">Uncharacterized protein</fullName>
    </submittedName>
</protein>
<proteinExistence type="predicted"/>
<gene>
    <name evidence="1" type="ORF">GDO78_014625</name>
</gene>
<dbReference type="EMBL" id="WNTK01000140">
    <property type="protein sequence ID" value="KAG9471461.1"/>
    <property type="molecule type" value="Genomic_DNA"/>
</dbReference>
<comment type="caution">
    <text evidence="1">The sequence shown here is derived from an EMBL/GenBank/DDBJ whole genome shotgun (WGS) entry which is preliminary data.</text>
</comment>
<accession>A0A8J6EMA0</accession>
<reference evidence="1" key="1">
    <citation type="thesis" date="2020" institute="ProQuest LLC" country="789 East Eisenhower Parkway, Ann Arbor, MI, USA">
        <title>Comparative Genomics and Chromosome Evolution.</title>
        <authorList>
            <person name="Mudd A.B."/>
        </authorList>
    </citation>
    <scope>NUCLEOTIDE SEQUENCE</scope>
    <source>
        <strain evidence="1">HN-11 Male</strain>
        <tissue evidence="1">Kidney and liver</tissue>
    </source>
</reference>
<keyword evidence="2" id="KW-1185">Reference proteome</keyword>
<name>A0A8J6EMA0_ELECQ</name>